<feature type="region of interest" description="Disordered" evidence="1">
    <location>
        <begin position="196"/>
        <end position="215"/>
    </location>
</feature>
<dbReference type="VEuPathDB" id="FungiDB:SMAC_03292"/>
<feature type="region of interest" description="Disordered" evidence="1">
    <location>
        <begin position="251"/>
        <end position="272"/>
    </location>
</feature>
<feature type="region of interest" description="Disordered" evidence="1">
    <location>
        <begin position="58"/>
        <end position="158"/>
    </location>
</feature>
<sequence>MTPPNEADTPANPDGTRRAPYNVIKPVVPALPLGFPQRPVSTIKQTNPLAPAVIARSQPVASAVQTAVNPDLRDRQQGQPPAESAKNEDKYNGAPLRGPQPVRQNGANFSASPTEPSHQQRTDVSNGHPLFFDPAPPSNNTFLPRPSHHAPSQSTGSSSAYIHEAPAAMPQPTIIYRPQAAFHQGHPSNAGLFFGGPNDSGASSPAPHPMAPFPPPGGLPYPPGTMPPLDGYGRPLLVSPAVDGYPAALVNHHGPPTPHSVHGSQSPVHPGDHSFGQLGSVNGRSANGQNGHSSNWVNQGAFPPQELNSPVNNMPQPNASVMAFQREQDATLDFLRSAANNNLFNDCTLQVHFKPSRLFQEIPGYERLYEPLAIPAHRLVLARSPKLASLMHLQGTGPGGVVSLDLDNDYVRSDALMFAIRSLYGWTLRDFLPSHFPPRTAVEELKLAFSYITIGRYLRIPHVFSFAVHRGAELVYWPTIELATEFVLKSVIFPSRQEVPLVMTELIDSVLHFLAHNIPQDFVLDTSVRGFGLPRLPVKTRQTSAPPSAAPSDPQSSPDQPTQATRAPSSRLSKGSINPRVLEIQFGDLSLGSENGQGSTKQAESSRSNRAPAPNDTVLSRILLNLPFDMLKIVMENSPNMRQNIVNEVVQERETRRMCALAEHTDVLGPLAKPPGLVNDMRDYWYNNMGFKEEVVSGDGAYLLRTWIHGEQASP</sequence>
<reference evidence="2 3" key="1">
    <citation type="submission" date="2017-07" db="EMBL/GenBank/DDBJ databases">
        <title>Genome sequence of the Sordaria macrospora wild type strain R19027.</title>
        <authorList>
            <person name="Nowrousian M."/>
            <person name="Teichert I."/>
            <person name="Kueck U."/>
        </authorList>
    </citation>
    <scope>NUCLEOTIDE SEQUENCE [LARGE SCALE GENOMIC DNA]</scope>
    <source>
        <strain evidence="2 3">R19027</strain>
        <tissue evidence="2">Mycelium</tissue>
    </source>
</reference>
<accession>A0A8S8ZXW7</accession>
<dbReference type="AlphaFoldDB" id="A0A8S8ZXW7"/>
<organism evidence="2 3">
    <name type="scientific">Sordaria macrospora</name>
    <dbReference type="NCBI Taxonomy" id="5147"/>
    <lineage>
        <taxon>Eukaryota</taxon>
        <taxon>Fungi</taxon>
        <taxon>Dikarya</taxon>
        <taxon>Ascomycota</taxon>
        <taxon>Pezizomycotina</taxon>
        <taxon>Sordariomycetes</taxon>
        <taxon>Sordariomycetidae</taxon>
        <taxon>Sordariales</taxon>
        <taxon>Sordariaceae</taxon>
        <taxon>Sordaria</taxon>
    </lineage>
</organism>
<feature type="compositionally biased region" description="Pro residues" evidence="1">
    <location>
        <begin position="206"/>
        <end position="215"/>
    </location>
</feature>
<feature type="region of interest" description="Disordered" evidence="1">
    <location>
        <begin position="538"/>
        <end position="574"/>
    </location>
</feature>
<feature type="region of interest" description="Disordered" evidence="1">
    <location>
        <begin position="1"/>
        <end position="21"/>
    </location>
</feature>
<gene>
    <name evidence="2" type="ORF">SMACR_03292</name>
</gene>
<evidence type="ECO:0000256" key="1">
    <source>
        <dbReference type="SAM" id="MobiDB-lite"/>
    </source>
</evidence>
<feature type="compositionally biased region" description="Polar residues" evidence="1">
    <location>
        <begin position="102"/>
        <end position="125"/>
    </location>
</feature>
<feature type="region of interest" description="Disordered" evidence="1">
    <location>
        <begin position="589"/>
        <end position="614"/>
    </location>
</feature>
<name>A0A8S8ZXW7_SORMA</name>
<feature type="compositionally biased region" description="Polar residues" evidence="1">
    <location>
        <begin position="59"/>
        <end position="68"/>
    </location>
</feature>
<proteinExistence type="predicted"/>
<dbReference type="OMA" id="SDSFYMA"/>
<dbReference type="Proteomes" id="UP000433876">
    <property type="component" value="Unassembled WGS sequence"/>
</dbReference>
<dbReference type="EMBL" id="NMPR01000010">
    <property type="protein sequence ID" value="KAA8635644.1"/>
    <property type="molecule type" value="Genomic_DNA"/>
</dbReference>
<evidence type="ECO:0000313" key="3">
    <source>
        <dbReference type="Proteomes" id="UP000433876"/>
    </source>
</evidence>
<feature type="compositionally biased region" description="Low complexity" evidence="1">
    <location>
        <begin position="542"/>
        <end position="565"/>
    </location>
</feature>
<protein>
    <submittedName>
        <fullName evidence="2">Uncharacterized protein</fullName>
    </submittedName>
</protein>
<evidence type="ECO:0000313" key="2">
    <source>
        <dbReference type="EMBL" id="KAA8635644.1"/>
    </source>
</evidence>
<feature type="compositionally biased region" description="Polar residues" evidence="1">
    <location>
        <begin position="592"/>
        <end position="609"/>
    </location>
</feature>
<comment type="caution">
    <text evidence="2">The sequence shown here is derived from an EMBL/GenBank/DDBJ whole genome shotgun (WGS) entry which is preliminary data.</text>
</comment>